<evidence type="ECO:0000256" key="6">
    <source>
        <dbReference type="ARBA" id="ARBA00023136"/>
    </source>
</evidence>
<keyword evidence="4 7" id="KW-0812">Transmembrane</keyword>
<comment type="subcellular location">
    <subcellularLocation>
        <location evidence="1 7">Cell membrane</location>
        <topology evidence="1 7">Multi-pass membrane protein</topology>
    </subcellularLocation>
</comment>
<organism evidence="9 10">
    <name type="scientific">Jiangella asiatica</name>
    <dbReference type="NCBI Taxonomy" id="2530372"/>
    <lineage>
        <taxon>Bacteria</taxon>
        <taxon>Bacillati</taxon>
        <taxon>Actinomycetota</taxon>
        <taxon>Actinomycetes</taxon>
        <taxon>Jiangellales</taxon>
        <taxon>Jiangellaceae</taxon>
        <taxon>Jiangella</taxon>
    </lineage>
</organism>
<comment type="caution">
    <text evidence="9">The sequence shown here is derived from an EMBL/GenBank/DDBJ whole genome shotgun (WGS) entry which is preliminary data.</text>
</comment>
<evidence type="ECO:0000256" key="5">
    <source>
        <dbReference type="ARBA" id="ARBA00022989"/>
    </source>
</evidence>
<keyword evidence="6 7" id="KW-0472">Membrane</keyword>
<dbReference type="GO" id="GO:0055085">
    <property type="term" value="P:transmembrane transport"/>
    <property type="evidence" value="ECO:0007669"/>
    <property type="project" value="InterPro"/>
</dbReference>
<dbReference type="EMBL" id="SMKZ01000028">
    <property type="protein sequence ID" value="TDE07994.1"/>
    <property type="molecule type" value="Genomic_DNA"/>
</dbReference>
<dbReference type="PANTHER" id="PTHR43744">
    <property type="entry name" value="ABC TRANSPORTER PERMEASE PROTEIN MG189-RELATED-RELATED"/>
    <property type="match status" value="1"/>
</dbReference>
<protein>
    <submittedName>
        <fullName evidence="9">Carbohydrate ABC transporter permease</fullName>
    </submittedName>
</protein>
<feature type="transmembrane region" description="Helical" evidence="7">
    <location>
        <begin position="119"/>
        <end position="140"/>
    </location>
</feature>
<dbReference type="Pfam" id="PF00528">
    <property type="entry name" value="BPD_transp_1"/>
    <property type="match status" value="1"/>
</dbReference>
<dbReference type="PROSITE" id="PS50928">
    <property type="entry name" value="ABC_TM1"/>
    <property type="match status" value="1"/>
</dbReference>
<keyword evidence="10" id="KW-1185">Reference proteome</keyword>
<dbReference type="AlphaFoldDB" id="A0A4R5D9B4"/>
<dbReference type="InParanoid" id="A0A4R5D9B4"/>
<sequence length="294" mass="32032">MTVRKRVAGREVTRSGRKHKPIAQRLGRGAVVGLIVVVAAFPLYWLLISSLKPSTRLGEVALIPSSVTFENYIAAFDTQIPRWLLNTFGIALLTTLLGVSVAALAGFGFARYRFRGRSVLFGMVLASLAIPEYALVLPQFTIMRQFGLLNTWAAVILPLAANALVLFLLRQYFSQLPEELFDAARLDGSGEFRLFWTVAVPLVRPGLGAAGLLLFLNAWNAYLLPLVMLTNSDQFTMPIGLAFLHSQLNFGIVETSPWGAITAGTVISIVPLILCLLVMQRQFIGSLTAGAVKA</sequence>
<feature type="transmembrane region" description="Helical" evidence="7">
    <location>
        <begin position="258"/>
        <end position="279"/>
    </location>
</feature>
<keyword evidence="2 7" id="KW-0813">Transport</keyword>
<evidence type="ECO:0000256" key="1">
    <source>
        <dbReference type="ARBA" id="ARBA00004651"/>
    </source>
</evidence>
<evidence type="ECO:0000256" key="7">
    <source>
        <dbReference type="RuleBase" id="RU363032"/>
    </source>
</evidence>
<feature type="domain" description="ABC transmembrane type-1" evidence="8">
    <location>
        <begin position="84"/>
        <end position="279"/>
    </location>
</feature>
<feature type="transmembrane region" description="Helical" evidence="7">
    <location>
        <begin position="194"/>
        <end position="219"/>
    </location>
</feature>
<evidence type="ECO:0000313" key="9">
    <source>
        <dbReference type="EMBL" id="TDE07994.1"/>
    </source>
</evidence>
<gene>
    <name evidence="9" type="ORF">E1269_18820</name>
</gene>
<feature type="transmembrane region" description="Helical" evidence="7">
    <location>
        <begin position="152"/>
        <end position="173"/>
    </location>
</feature>
<feature type="transmembrane region" description="Helical" evidence="7">
    <location>
        <begin position="26"/>
        <end position="47"/>
    </location>
</feature>
<dbReference type="Proteomes" id="UP000294739">
    <property type="component" value="Unassembled WGS sequence"/>
</dbReference>
<dbReference type="InterPro" id="IPR035906">
    <property type="entry name" value="MetI-like_sf"/>
</dbReference>
<accession>A0A4R5D9B4</accession>
<dbReference type="Gene3D" id="1.10.3720.10">
    <property type="entry name" value="MetI-like"/>
    <property type="match status" value="1"/>
</dbReference>
<evidence type="ECO:0000259" key="8">
    <source>
        <dbReference type="PROSITE" id="PS50928"/>
    </source>
</evidence>
<evidence type="ECO:0000256" key="3">
    <source>
        <dbReference type="ARBA" id="ARBA00022475"/>
    </source>
</evidence>
<reference evidence="9 10" key="1">
    <citation type="submission" date="2019-03" db="EMBL/GenBank/DDBJ databases">
        <title>Draft genome sequences of novel Actinobacteria.</title>
        <authorList>
            <person name="Sahin N."/>
            <person name="Ay H."/>
            <person name="Saygin H."/>
        </authorList>
    </citation>
    <scope>NUCLEOTIDE SEQUENCE [LARGE SCALE GENOMIC DNA]</scope>
    <source>
        <strain evidence="9 10">5K138</strain>
    </source>
</reference>
<comment type="similarity">
    <text evidence="7">Belongs to the binding-protein-dependent transport system permease family.</text>
</comment>
<name>A0A4R5D9B4_9ACTN</name>
<feature type="transmembrane region" description="Helical" evidence="7">
    <location>
        <begin position="83"/>
        <end position="107"/>
    </location>
</feature>
<proteinExistence type="inferred from homology"/>
<dbReference type="InterPro" id="IPR000515">
    <property type="entry name" value="MetI-like"/>
</dbReference>
<keyword evidence="5 7" id="KW-1133">Transmembrane helix</keyword>
<dbReference type="GO" id="GO:0005886">
    <property type="term" value="C:plasma membrane"/>
    <property type="evidence" value="ECO:0007669"/>
    <property type="project" value="UniProtKB-SubCell"/>
</dbReference>
<keyword evidence="3" id="KW-1003">Cell membrane</keyword>
<dbReference type="SUPFAM" id="SSF161098">
    <property type="entry name" value="MetI-like"/>
    <property type="match status" value="1"/>
</dbReference>
<dbReference type="PANTHER" id="PTHR43744:SF12">
    <property type="entry name" value="ABC TRANSPORTER PERMEASE PROTEIN MG189-RELATED"/>
    <property type="match status" value="1"/>
</dbReference>
<dbReference type="CDD" id="cd06261">
    <property type="entry name" value="TM_PBP2"/>
    <property type="match status" value="1"/>
</dbReference>
<evidence type="ECO:0000313" key="10">
    <source>
        <dbReference type="Proteomes" id="UP000294739"/>
    </source>
</evidence>
<evidence type="ECO:0000256" key="2">
    <source>
        <dbReference type="ARBA" id="ARBA00022448"/>
    </source>
</evidence>
<dbReference type="OrthoDB" id="5178104at2"/>
<evidence type="ECO:0000256" key="4">
    <source>
        <dbReference type="ARBA" id="ARBA00022692"/>
    </source>
</evidence>